<organism evidence="2 3">
    <name type="scientific">Parnassius apollo</name>
    <name type="common">Apollo butterfly</name>
    <name type="synonym">Papilio apollo</name>
    <dbReference type="NCBI Taxonomy" id="110799"/>
    <lineage>
        <taxon>Eukaryota</taxon>
        <taxon>Metazoa</taxon>
        <taxon>Ecdysozoa</taxon>
        <taxon>Arthropoda</taxon>
        <taxon>Hexapoda</taxon>
        <taxon>Insecta</taxon>
        <taxon>Pterygota</taxon>
        <taxon>Neoptera</taxon>
        <taxon>Endopterygota</taxon>
        <taxon>Lepidoptera</taxon>
        <taxon>Glossata</taxon>
        <taxon>Ditrysia</taxon>
        <taxon>Papilionoidea</taxon>
        <taxon>Papilionidae</taxon>
        <taxon>Parnassiinae</taxon>
        <taxon>Parnassini</taxon>
        <taxon>Parnassius</taxon>
        <taxon>Parnassius</taxon>
    </lineage>
</organism>
<evidence type="ECO:0000313" key="2">
    <source>
        <dbReference type="EMBL" id="CAG4966626.1"/>
    </source>
</evidence>
<reference evidence="2" key="1">
    <citation type="submission" date="2021-04" db="EMBL/GenBank/DDBJ databases">
        <authorList>
            <person name="Tunstrom K."/>
        </authorList>
    </citation>
    <scope>NUCLEOTIDE SEQUENCE</scope>
</reference>
<dbReference type="OrthoDB" id="7475376at2759"/>
<gene>
    <name evidence="2" type="ORF">PAPOLLO_LOCUS7651</name>
</gene>
<comment type="caution">
    <text evidence="2">The sequence shown here is derived from an EMBL/GenBank/DDBJ whole genome shotgun (WGS) entry which is preliminary data.</text>
</comment>
<feature type="region of interest" description="Disordered" evidence="1">
    <location>
        <begin position="53"/>
        <end position="103"/>
    </location>
</feature>
<evidence type="ECO:0000313" key="3">
    <source>
        <dbReference type="Proteomes" id="UP000691718"/>
    </source>
</evidence>
<keyword evidence="3" id="KW-1185">Reference proteome</keyword>
<feature type="compositionally biased region" description="Basic and acidic residues" evidence="1">
    <location>
        <begin position="53"/>
        <end position="62"/>
    </location>
</feature>
<proteinExistence type="predicted"/>
<evidence type="ECO:0000256" key="1">
    <source>
        <dbReference type="SAM" id="MobiDB-lite"/>
    </source>
</evidence>
<name>A0A8S3WLC9_PARAO</name>
<accession>A0A8S3WLC9</accession>
<dbReference type="AlphaFoldDB" id="A0A8S3WLC9"/>
<sequence length="128" mass="14496">MIKIDKKDIVTALRSVFTKDYLQRLANAIAGNAAKRFVEVVMKNLELQRNDEFERSMNEKASKHSKGMNGMGKRNILQLLKKPSPDGDNLDSETGISKEQTDDDKEQIPVIGVMKINGVYYRRLLGLL</sequence>
<protein>
    <submittedName>
        <fullName evidence="2">(apollo) hypothetical protein</fullName>
    </submittedName>
</protein>
<dbReference type="Proteomes" id="UP000691718">
    <property type="component" value="Unassembled WGS sequence"/>
</dbReference>
<dbReference type="EMBL" id="CAJQZP010000528">
    <property type="protein sequence ID" value="CAG4966626.1"/>
    <property type="molecule type" value="Genomic_DNA"/>
</dbReference>